<evidence type="ECO:0008006" key="5">
    <source>
        <dbReference type="Google" id="ProtNLM"/>
    </source>
</evidence>
<keyword evidence="3" id="KW-1185">Reference proteome</keyword>
<gene>
    <name evidence="1" type="ORF">J2S90_001701</name>
    <name evidence="2" type="ORF">J2S93_002252</name>
</gene>
<evidence type="ECO:0000313" key="3">
    <source>
        <dbReference type="Proteomes" id="UP001230951"/>
    </source>
</evidence>
<organism evidence="1 4">
    <name type="scientific">Arthrobacter bambusae</name>
    <dbReference type="NCBI Taxonomy" id="1338426"/>
    <lineage>
        <taxon>Bacteria</taxon>
        <taxon>Bacillati</taxon>
        <taxon>Actinomycetota</taxon>
        <taxon>Actinomycetes</taxon>
        <taxon>Micrococcales</taxon>
        <taxon>Micrococcaceae</taxon>
        <taxon>Arthrobacter</taxon>
    </lineage>
</organism>
<evidence type="ECO:0000313" key="1">
    <source>
        <dbReference type="EMBL" id="MDP9904746.1"/>
    </source>
</evidence>
<dbReference type="Proteomes" id="UP001242995">
    <property type="component" value="Unassembled WGS sequence"/>
</dbReference>
<comment type="caution">
    <text evidence="1">The sequence shown here is derived from an EMBL/GenBank/DDBJ whole genome shotgun (WGS) entry which is preliminary data.</text>
</comment>
<name>A0AAW8DFS6_9MICC</name>
<dbReference type="Proteomes" id="UP001230951">
    <property type="component" value="Unassembled WGS sequence"/>
</dbReference>
<dbReference type="AlphaFoldDB" id="A0AAW8DFS6"/>
<accession>A0AAW8DFS6</accession>
<evidence type="ECO:0000313" key="2">
    <source>
        <dbReference type="EMBL" id="MDQ0180825.1"/>
    </source>
</evidence>
<proteinExistence type="predicted"/>
<dbReference type="EMBL" id="JAUSTF010000004">
    <property type="protein sequence ID" value="MDQ0180825.1"/>
    <property type="molecule type" value="Genomic_DNA"/>
</dbReference>
<evidence type="ECO:0000313" key="4">
    <source>
        <dbReference type="Proteomes" id="UP001242995"/>
    </source>
</evidence>
<dbReference type="EMBL" id="JAUSRG010000003">
    <property type="protein sequence ID" value="MDP9904746.1"/>
    <property type="molecule type" value="Genomic_DNA"/>
</dbReference>
<sequence length="202" mass="21411">MTMSEATNSRKPYCSSPGASCGGWPIWFSQLERKRSSERILRPVSLTNRCRAVVGVSADERVLLVAQPVLEVPFAGLIWTVAGTGVGLVIREYLFAIDTDTTELPDGLEGLHEETLAFPAIAVDRGDHVGVPCDQLSDSCSAWSVPAWLCCASPMVIRSMRTQKPRDTRGSGASAMCSCSCFGSTRGGFAASPGPPGASLIS</sequence>
<protein>
    <recommendedName>
        <fullName evidence="5">CheW-like domain-containing protein</fullName>
    </recommendedName>
</protein>
<reference evidence="1 3" key="1">
    <citation type="submission" date="2023-07" db="EMBL/GenBank/DDBJ databases">
        <title>Sorghum-associated microbial communities from plants grown in Nebraska, USA.</title>
        <authorList>
            <person name="Schachtman D."/>
        </authorList>
    </citation>
    <scope>NUCLEOTIDE SEQUENCE</scope>
    <source>
        <strain evidence="1">DS1006</strain>
        <strain evidence="2 3">DS1016</strain>
    </source>
</reference>